<feature type="domain" description="DUF4935" evidence="1">
    <location>
        <begin position="2"/>
        <end position="171"/>
    </location>
</feature>
<comment type="caution">
    <text evidence="2">The sequence shown here is derived from an EMBL/GenBank/DDBJ whole genome shotgun (WGS) entry which is preliminary data.</text>
</comment>
<name>A0ABV9ZZ19_9ACTN</name>
<keyword evidence="3" id="KW-1185">Reference proteome</keyword>
<dbReference type="Proteomes" id="UP001596222">
    <property type="component" value="Unassembled WGS sequence"/>
</dbReference>
<accession>A0ABV9ZZ19</accession>
<evidence type="ECO:0000313" key="2">
    <source>
        <dbReference type="EMBL" id="MFC5144614.1"/>
    </source>
</evidence>
<reference evidence="3" key="1">
    <citation type="journal article" date="2019" name="Int. J. Syst. Evol. Microbiol.">
        <title>The Global Catalogue of Microorganisms (GCM) 10K type strain sequencing project: providing services to taxonomists for standard genome sequencing and annotation.</title>
        <authorList>
            <consortium name="The Broad Institute Genomics Platform"/>
            <consortium name="The Broad Institute Genome Sequencing Center for Infectious Disease"/>
            <person name="Wu L."/>
            <person name="Ma J."/>
        </authorList>
    </citation>
    <scope>NUCLEOTIDE SEQUENCE [LARGE SCALE GENOMIC DNA]</scope>
    <source>
        <strain evidence="3">CGMCC 4.1641</strain>
    </source>
</reference>
<dbReference type="InterPro" id="IPR032557">
    <property type="entry name" value="DUF4935"/>
</dbReference>
<protein>
    <submittedName>
        <fullName evidence="2">PIN domain-containing protein</fullName>
    </submittedName>
</protein>
<organism evidence="2 3">
    <name type="scientific">Streptomyces aureoversilis</name>
    <dbReference type="NCBI Taxonomy" id="67277"/>
    <lineage>
        <taxon>Bacteria</taxon>
        <taxon>Bacillati</taxon>
        <taxon>Actinomycetota</taxon>
        <taxon>Actinomycetes</taxon>
        <taxon>Kitasatosporales</taxon>
        <taxon>Streptomycetaceae</taxon>
        <taxon>Streptomyces</taxon>
    </lineage>
</organism>
<dbReference type="RefSeq" id="WP_382038583.1">
    <property type="nucleotide sequence ID" value="NZ_JBHSKJ010000004.1"/>
</dbReference>
<proteinExistence type="predicted"/>
<evidence type="ECO:0000259" key="1">
    <source>
        <dbReference type="Pfam" id="PF16289"/>
    </source>
</evidence>
<dbReference type="EMBL" id="JBHSKJ010000004">
    <property type="protein sequence ID" value="MFC5144614.1"/>
    <property type="molecule type" value="Genomic_DNA"/>
</dbReference>
<sequence length="340" mass="37485">MIVLDSNQLRLFAPGSPALRLFAAVAERAGHTVATADTAVQEVVRQRRDELSSAHSALIRAEREINALTTSPGNYVRFAHPTLRNRPLFIAEETSRFESELRDTFRVLETAPQDALEALRWEAEHRPPCRNGSGARDAAIWLTAARACRRPDTDKKGRPLPVIFVSKDKDFTQPGDPSRLDEALRSELTDSGMLILKSEVVHAMAELGYPRRNVSAEKITNREDFRQTLIEVVRDGAGPGWVPNLIESAEAIVSMAPGGRAYECRGDGTRLISVSGTWNLQFVTEPLPPQPNGQPGGHKGLPMGVQGMALLVEDEQTEATKIDFFPQITSFTSMGEYTSR</sequence>
<evidence type="ECO:0000313" key="3">
    <source>
        <dbReference type="Proteomes" id="UP001596222"/>
    </source>
</evidence>
<dbReference type="Pfam" id="PF16289">
    <property type="entry name" value="PIN_12"/>
    <property type="match status" value="1"/>
</dbReference>
<gene>
    <name evidence="2" type="ORF">ACFPP6_07980</name>
</gene>